<dbReference type="Proteomes" id="UP000284605">
    <property type="component" value="Unassembled WGS sequence"/>
</dbReference>
<dbReference type="Gene3D" id="3.30.2310.20">
    <property type="entry name" value="RelE-like"/>
    <property type="match status" value="1"/>
</dbReference>
<comment type="caution">
    <text evidence="1">The sequence shown here is derived from an EMBL/GenBank/DDBJ whole genome shotgun (WGS) entry which is preliminary data.</text>
</comment>
<gene>
    <name evidence="1" type="ORF">D3874_09520</name>
</gene>
<evidence type="ECO:0000313" key="1">
    <source>
        <dbReference type="EMBL" id="RJF87239.1"/>
    </source>
</evidence>
<dbReference type="InterPro" id="IPR035093">
    <property type="entry name" value="RelE/ParE_toxin_dom_sf"/>
</dbReference>
<reference evidence="1 2" key="1">
    <citation type="submission" date="2018-09" db="EMBL/GenBank/DDBJ databases">
        <authorList>
            <person name="Zhu H."/>
        </authorList>
    </citation>
    <scope>NUCLEOTIDE SEQUENCE [LARGE SCALE GENOMIC DNA]</scope>
    <source>
        <strain evidence="1 2">K1W22B-8</strain>
    </source>
</reference>
<dbReference type="InterPro" id="IPR007711">
    <property type="entry name" value="HigB-1"/>
</dbReference>
<dbReference type="OrthoDB" id="9801102at2"/>
<dbReference type="EMBL" id="QYUK01000011">
    <property type="protein sequence ID" value="RJF87239.1"/>
    <property type="molecule type" value="Genomic_DNA"/>
</dbReference>
<protein>
    <submittedName>
        <fullName evidence="1">Plasmid maintenance system killer protein</fullName>
    </submittedName>
</protein>
<proteinExistence type="predicted"/>
<name>A0A418WB63_9PROT</name>
<keyword evidence="2" id="KW-1185">Reference proteome</keyword>
<accession>A0A418WB63</accession>
<evidence type="ECO:0000313" key="2">
    <source>
        <dbReference type="Proteomes" id="UP000284605"/>
    </source>
</evidence>
<dbReference type="SUPFAM" id="SSF143011">
    <property type="entry name" value="RelE-like"/>
    <property type="match status" value="1"/>
</dbReference>
<organism evidence="1 2">
    <name type="scientific">Oleomonas cavernae</name>
    <dbReference type="NCBI Taxonomy" id="2320859"/>
    <lineage>
        <taxon>Bacteria</taxon>
        <taxon>Pseudomonadati</taxon>
        <taxon>Pseudomonadota</taxon>
        <taxon>Alphaproteobacteria</taxon>
        <taxon>Acetobacterales</taxon>
        <taxon>Acetobacteraceae</taxon>
        <taxon>Oleomonas</taxon>
    </lineage>
</organism>
<dbReference type="Pfam" id="PF05015">
    <property type="entry name" value="HigB-like_toxin"/>
    <property type="match status" value="1"/>
</dbReference>
<dbReference type="AlphaFoldDB" id="A0A418WB63"/>
<sequence length="90" mass="10405">MIKSFRSKPLEAFWAKGVGRKLPVQNHARLRRLLFALDAATRPEDMNLPGMNFHALQPIPSRWSVWVTGNYRLTWAWDGGAIDVDIEDYH</sequence>
<dbReference type="RefSeq" id="WP_119777881.1">
    <property type="nucleotide sequence ID" value="NZ_QYUK01000011.1"/>
</dbReference>